<keyword evidence="2" id="KW-1185">Reference proteome</keyword>
<dbReference type="Proteomes" id="UP000447545">
    <property type="component" value="Unassembled WGS sequence"/>
</dbReference>
<proteinExistence type="predicted"/>
<feature type="non-terminal residue" evidence="1">
    <location>
        <position position="42"/>
    </location>
</feature>
<gene>
    <name evidence="1" type="ORF">F1003_15980</name>
</gene>
<accession>A0A7K1GH17</accession>
<comment type="caution">
    <text evidence="1">The sequence shown here is derived from an EMBL/GenBank/DDBJ whole genome shotgun (WGS) entry which is preliminary data.</text>
</comment>
<evidence type="ECO:0000313" key="1">
    <source>
        <dbReference type="EMBL" id="MTE28421.1"/>
    </source>
</evidence>
<organism evidence="1 2">
    <name type="scientific">Winogradskyella ouciana</name>
    <dbReference type="NCBI Taxonomy" id="2608631"/>
    <lineage>
        <taxon>Bacteria</taxon>
        <taxon>Pseudomonadati</taxon>
        <taxon>Bacteroidota</taxon>
        <taxon>Flavobacteriia</taxon>
        <taxon>Flavobacteriales</taxon>
        <taxon>Flavobacteriaceae</taxon>
        <taxon>Winogradskyella</taxon>
    </lineage>
</organism>
<name>A0A7K1GH17_9FLAO</name>
<dbReference type="AlphaFoldDB" id="A0A7K1GH17"/>
<protein>
    <submittedName>
        <fullName evidence="1">Succinate dehydrogenase iron-sulfur subunit</fullName>
    </submittedName>
</protein>
<evidence type="ECO:0000313" key="2">
    <source>
        <dbReference type="Proteomes" id="UP000447545"/>
    </source>
</evidence>
<reference evidence="1 2" key="1">
    <citation type="submission" date="2019-11" db="EMBL/GenBank/DDBJ databases">
        <title>Winogradskyella ouciana sp. nov., isolated from the hadal seawater of the Mariana Trench.</title>
        <authorList>
            <person name="Liu R."/>
        </authorList>
    </citation>
    <scope>NUCLEOTIDE SEQUENCE [LARGE SCALE GENOMIC DNA]</scope>
    <source>
        <strain evidence="1 2">ZXX205</strain>
    </source>
</reference>
<sequence length="42" mass="4587">MSTSTLEKHSKALDAADDGASHTITITLRIRRFNPEVSEDAT</sequence>
<dbReference type="EMBL" id="WJYA01000172">
    <property type="protein sequence ID" value="MTE28421.1"/>
    <property type="molecule type" value="Genomic_DNA"/>
</dbReference>